<dbReference type="InterPro" id="IPR002885">
    <property type="entry name" value="PPR_rpt"/>
</dbReference>
<dbReference type="InterPro" id="IPR019775">
    <property type="entry name" value="WD40_repeat_CS"/>
</dbReference>
<evidence type="ECO:0000256" key="6">
    <source>
        <dbReference type="PROSITE-ProRule" id="PRU00708"/>
    </source>
</evidence>
<dbReference type="PROSITE" id="PS50082">
    <property type="entry name" value="WD_REPEATS_2"/>
    <property type="match status" value="6"/>
</dbReference>
<dbReference type="InterPro" id="IPR001680">
    <property type="entry name" value="WD40_rpt"/>
</dbReference>
<dbReference type="GO" id="GO:0005737">
    <property type="term" value="C:cytoplasm"/>
    <property type="evidence" value="ECO:0007669"/>
    <property type="project" value="UniProtKB-SubCell"/>
</dbReference>
<comment type="subcellular location">
    <subcellularLocation>
        <location evidence="1">Cytoplasm</location>
    </subcellularLocation>
</comment>
<evidence type="ECO:0000256" key="2">
    <source>
        <dbReference type="ARBA" id="ARBA00022490"/>
    </source>
</evidence>
<evidence type="ECO:0000256" key="3">
    <source>
        <dbReference type="ARBA" id="ARBA00022574"/>
    </source>
</evidence>
<name>A0AAV7EJ78_ARIFI</name>
<comment type="caution">
    <text evidence="7">The sequence shown here is derived from an EMBL/GenBank/DDBJ whole genome shotgun (WGS) entry which is preliminary data.</text>
</comment>
<dbReference type="Gene3D" id="1.25.40.10">
    <property type="entry name" value="Tetratricopeptide repeat domain"/>
    <property type="match status" value="1"/>
</dbReference>
<dbReference type="EMBL" id="JAINDJ010000004">
    <property type="protein sequence ID" value="KAG9448828.1"/>
    <property type="molecule type" value="Genomic_DNA"/>
</dbReference>
<evidence type="ECO:0000256" key="5">
    <source>
        <dbReference type="PROSITE-ProRule" id="PRU00221"/>
    </source>
</evidence>
<feature type="repeat" description="WD" evidence="5">
    <location>
        <begin position="271"/>
        <end position="305"/>
    </location>
</feature>
<dbReference type="InterPro" id="IPR015943">
    <property type="entry name" value="WD40/YVTN_repeat-like_dom_sf"/>
</dbReference>
<keyword evidence="2" id="KW-0963">Cytoplasm</keyword>
<feature type="repeat" description="WD" evidence="5">
    <location>
        <begin position="184"/>
        <end position="225"/>
    </location>
</feature>
<dbReference type="PROSITE" id="PS51375">
    <property type="entry name" value="PPR"/>
    <property type="match status" value="1"/>
</dbReference>
<reference evidence="7 8" key="1">
    <citation type="submission" date="2021-07" db="EMBL/GenBank/DDBJ databases">
        <title>The Aristolochia fimbriata genome: insights into angiosperm evolution, floral development and chemical biosynthesis.</title>
        <authorList>
            <person name="Jiao Y."/>
        </authorList>
    </citation>
    <scope>NUCLEOTIDE SEQUENCE [LARGE SCALE GENOMIC DNA]</scope>
    <source>
        <strain evidence="7">IBCAS-2021</strain>
        <tissue evidence="7">Leaf</tissue>
    </source>
</reference>
<protein>
    <recommendedName>
        <fullName evidence="9">Angio-associated migratory cell protein</fullName>
    </recommendedName>
</protein>
<dbReference type="PROSITE" id="PS50294">
    <property type="entry name" value="WD_REPEATS_REGION"/>
    <property type="match status" value="4"/>
</dbReference>
<dbReference type="AlphaFoldDB" id="A0AAV7EJ78"/>
<organism evidence="7 8">
    <name type="scientific">Aristolochia fimbriata</name>
    <name type="common">White veined hardy Dutchman's pipe vine</name>
    <dbReference type="NCBI Taxonomy" id="158543"/>
    <lineage>
        <taxon>Eukaryota</taxon>
        <taxon>Viridiplantae</taxon>
        <taxon>Streptophyta</taxon>
        <taxon>Embryophyta</taxon>
        <taxon>Tracheophyta</taxon>
        <taxon>Spermatophyta</taxon>
        <taxon>Magnoliopsida</taxon>
        <taxon>Magnoliidae</taxon>
        <taxon>Piperales</taxon>
        <taxon>Aristolochiaceae</taxon>
        <taxon>Aristolochia</taxon>
    </lineage>
</organism>
<dbReference type="FunFam" id="2.130.10.10:FF:000074">
    <property type="entry name" value="Angio-associated migratory cell protein-like protein"/>
    <property type="match status" value="1"/>
</dbReference>
<feature type="repeat" description="WD" evidence="5">
    <location>
        <begin position="100"/>
        <end position="141"/>
    </location>
</feature>
<evidence type="ECO:0000313" key="7">
    <source>
        <dbReference type="EMBL" id="KAG9448828.1"/>
    </source>
</evidence>
<feature type="repeat" description="WD" evidence="5">
    <location>
        <begin position="312"/>
        <end position="353"/>
    </location>
</feature>
<dbReference type="Pfam" id="PF01535">
    <property type="entry name" value="PPR"/>
    <property type="match status" value="2"/>
</dbReference>
<evidence type="ECO:0000313" key="8">
    <source>
        <dbReference type="Proteomes" id="UP000825729"/>
    </source>
</evidence>
<feature type="repeat" description="WD" evidence="5">
    <location>
        <begin position="57"/>
        <end position="91"/>
    </location>
</feature>
<feature type="repeat" description="WD" evidence="5">
    <location>
        <begin position="142"/>
        <end position="174"/>
    </location>
</feature>
<sequence length="811" mass="88426">MAERNASVEENDYGEVFLDDGDVIQEINVDEEDLPDADETVYSDTDFEEPDDALHTFTGHSGELYAVACSPTDTTLVATGGGDDKGFMWKIGRGDWAAELQGHKDSVASLAFSNDGQLLASGGLEGLVQIWDTTTGSLKGVLEGPGAGIEWLKWHPKGHLILAGSEDCTVWMWNADRFAFLNMFSGHSGSVTCGDFTPDGKTICTGSDDASLRIWNPKSGENIYVIRGHPYHTEGLTCLAITSDSAIAITGSKDGSVHMVNIVTGKVVSSLSSHTDSIECIVMSRSYPWAATGGVDQKLVIWDLQHSSPRCICEHEEVVSCLSWLGTSQYVATGSVDGKVRVWDCLSGNCVKAFSGHSDAIQATAVSANVEFLVSVAIDGTARLLRLYIRDRGFRTLSHISTNRFKQSSVSGTTYERKNYRDIAARRRDSMISLRRDSFAEAREMMILLCSGALSSSASVSKFISDNASLSLLEHRCKTTRDLKILHAQIIKTGLSLTTSSRSAEFSHSAPPPLLETSTTQCFSSPELNTQISLLGTLLSEPSLTTLLFIRPSVSSTTSYIRAPSHTDSLFIPFQSLLSAGSIPRRNSVTWNGAGSLPPNAGGQDRAYRLHCWIVFLAPIKGLSSWNAIISGLAMNGRGWEAVQQFSKLEMSGLKPDSVSCLGILVACNHSGMADEGRYSSLMTEFYKIEPTIKHYGCMVDIIGRTGFIEEAEELIRKMPIEPEVIIWAEGRYEDATEVRGLMKGKKIRTNTGRSLIEVNGMVHEFVVGGKLHLQSKKIYTLLDELGVKLKETSHVEYGSEDVYESDDFGL</sequence>
<dbReference type="InterPro" id="IPR036322">
    <property type="entry name" value="WD40_repeat_dom_sf"/>
</dbReference>
<evidence type="ECO:0000256" key="4">
    <source>
        <dbReference type="ARBA" id="ARBA00022737"/>
    </source>
</evidence>
<dbReference type="Gene3D" id="2.130.10.10">
    <property type="entry name" value="YVTN repeat-like/Quinoprotein amine dehydrogenase"/>
    <property type="match status" value="1"/>
</dbReference>
<accession>A0AAV7EJ78</accession>
<dbReference type="Pfam" id="PF00400">
    <property type="entry name" value="WD40"/>
    <property type="match status" value="8"/>
</dbReference>
<dbReference type="PANTHER" id="PTHR19857:SF8">
    <property type="entry name" value="ANGIO-ASSOCIATED MIGRATORY CELL PROTEIN"/>
    <property type="match status" value="1"/>
</dbReference>
<keyword evidence="4" id="KW-0677">Repeat</keyword>
<keyword evidence="3 5" id="KW-0853">WD repeat</keyword>
<feature type="repeat" description="PPR" evidence="6">
    <location>
        <begin position="622"/>
        <end position="656"/>
    </location>
</feature>
<proteinExistence type="predicted"/>
<evidence type="ECO:0008006" key="9">
    <source>
        <dbReference type="Google" id="ProtNLM"/>
    </source>
</evidence>
<dbReference type="InterPro" id="IPR011990">
    <property type="entry name" value="TPR-like_helical_dom_sf"/>
</dbReference>
<dbReference type="PANTHER" id="PTHR19857">
    <property type="entry name" value="MITOCHONDRIAL DIVISION PROTEIN 1-RELATED"/>
    <property type="match status" value="1"/>
</dbReference>
<dbReference type="InterPro" id="IPR051179">
    <property type="entry name" value="WD_repeat_multifunction"/>
</dbReference>
<dbReference type="PROSITE" id="PS00678">
    <property type="entry name" value="WD_REPEATS_1"/>
    <property type="match status" value="1"/>
</dbReference>
<dbReference type="CDD" id="cd00200">
    <property type="entry name" value="WD40"/>
    <property type="match status" value="1"/>
</dbReference>
<keyword evidence="8" id="KW-1185">Reference proteome</keyword>
<dbReference type="SMART" id="SM00320">
    <property type="entry name" value="WD40"/>
    <property type="match status" value="8"/>
</dbReference>
<dbReference type="Proteomes" id="UP000825729">
    <property type="component" value="Unassembled WGS sequence"/>
</dbReference>
<dbReference type="SUPFAM" id="SSF50978">
    <property type="entry name" value="WD40 repeat-like"/>
    <property type="match status" value="1"/>
</dbReference>
<gene>
    <name evidence="7" type="ORF">H6P81_008793</name>
</gene>
<evidence type="ECO:0000256" key="1">
    <source>
        <dbReference type="ARBA" id="ARBA00004496"/>
    </source>
</evidence>